<sequence>MPKVFFYCDESGAKGYADQDETYPGEVGVFAGIMVPEEHLVTVKPAFDTVAAHYRPASGKLHIADLTPEQQEAMRNELFALIKSTHLPCFWYSIHVAGLHAYHQQLVNLHKQQREALRAERGDMAPRIKGRSLREEPASMHVQLFEGLYAHLVAFLLERERREVDIEIRTDQVDTPLVKRFTDVAKELLNNDPHVTKTTGFDTIEKKVITGSVTTAVKWPPELDFSPVVRSLSIDKVPDSDGMVLAADVLANSLNYLFKHRGPDELYGSLNCKDAVAQHPLAAQLDTFFNWGSGDVIGDGIYRHPKGAADSYVRERP</sequence>
<proteinExistence type="predicted"/>
<dbReference type="Proteomes" id="UP000625930">
    <property type="component" value="Unassembled WGS sequence"/>
</dbReference>
<reference evidence="1" key="1">
    <citation type="submission" date="2020-11" db="EMBL/GenBank/DDBJ databases">
        <title>Enhanced detection system for hospital associated transmission using whole genome sequencing surveillance.</title>
        <authorList>
            <person name="Harrison L.H."/>
            <person name="Van Tyne D."/>
            <person name="Marsh J.W."/>
            <person name="Griffith M.P."/>
            <person name="Snyder D.J."/>
            <person name="Cooper V.S."/>
            <person name="Mustapha M."/>
        </authorList>
    </citation>
    <scope>NUCLEOTIDE SEQUENCE</scope>
    <source>
        <strain evidence="1">STEN00091</strain>
    </source>
</reference>
<evidence type="ECO:0000313" key="1">
    <source>
        <dbReference type="EMBL" id="MBH1653017.1"/>
    </source>
</evidence>
<dbReference type="EMBL" id="JADUNP010000025">
    <property type="protein sequence ID" value="MBH1653017.1"/>
    <property type="molecule type" value="Genomic_DNA"/>
</dbReference>
<name>A0A6B8J9B1_STEMA</name>
<comment type="caution">
    <text evidence="1">The sequence shown here is derived from an EMBL/GenBank/DDBJ whole genome shotgun (WGS) entry which is preliminary data.</text>
</comment>
<evidence type="ECO:0000313" key="2">
    <source>
        <dbReference type="Proteomes" id="UP000625930"/>
    </source>
</evidence>
<organism evidence="1 2">
    <name type="scientific">Stenotrophomonas maltophilia</name>
    <name type="common">Pseudomonas maltophilia</name>
    <name type="synonym">Xanthomonas maltophilia</name>
    <dbReference type="NCBI Taxonomy" id="40324"/>
    <lineage>
        <taxon>Bacteria</taxon>
        <taxon>Pseudomonadati</taxon>
        <taxon>Pseudomonadota</taxon>
        <taxon>Gammaproteobacteria</taxon>
        <taxon>Lysobacterales</taxon>
        <taxon>Lysobacteraceae</taxon>
        <taxon>Stenotrophomonas</taxon>
        <taxon>Stenotrophomonas maltophilia group</taxon>
    </lineage>
</organism>
<accession>A0A6B8J9B1</accession>
<protein>
    <submittedName>
        <fullName evidence="1">Uncharacterized protein</fullName>
    </submittedName>
</protein>
<gene>
    <name evidence="1" type="ORF">I5U67_12655</name>
</gene>
<dbReference type="AlphaFoldDB" id="A0A6B8J9B1"/>
<dbReference type="RefSeq" id="WP_154264686.1">
    <property type="nucleotide sequence ID" value="NZ_CP040438.1"/>
</dbReference>